<keyword evidence="5" id="KW-0732">Signal</keyword>
<dbReference type="SUPFAM" id="SSF53300">
    <property type="entry name" value="vWA-like"/>
    <property type="match status" value="2"/>
</dbReference>
<dbReference type="Pfam" id="PF00092">
    <property type="entry name" value="VWA"/>
    <property type="match status" value="1"/>
</dbReference>
<dbReference type="GO" id="GO:0005576">
    <property type="term" value="C:extracellular region"/>
    <property type="evidence" value="ECO:0007669"/>
    <property type="project" value="UniProtKB-SubCell"/>
</dbReference>
<reference evidence="11" key="1">
    <citation type="journal article" date="2013" name="Nat. Genet.">
        <title>The draft genomes of soft-shell turtle and green sea turtle yield insights into the development and evolution of the turtle-specific body plan.</title>
        <authorList>
            <person name="Wang Z."/>
            <person name="Pascual-Anaya J."/>
            <person name="Zadissa A."/>
            <person name="Li W."/>
            <person name="Niimura Y."/>
            <person name="Huang Z."/>
            <person name="Li C."/>
            <person name="White S."/>
            <person name="Xiong Z."/>
            <person name="Fang D."/>
            <person name="Wang B."/>
            <person name="Ming Y."/>
            <person name="Chen Y."/>
            <person name="Zheng Y."/>
            <person name="Kuraku S."/>
            <person name="Pignatelli M."/>
            <person name="Herrero J."/>
            <person name="Beal K."/>
            <person name="Nozawa M."/>
            <person name="Li Q."/>
            <person name="Wang J."/>
            <person name="Zhang H."/>
            <person name="Yu L."/>
            <person name="Shigenobu S."/>
            <person name="Wang J."/>
            <person name="Liu J."/>
            <person name="Flicek P."/>
            <person name="Searle S."/>
            <person name="Wang J."/>
            <person name="Kuratani S."/>
            <person name="Yin Y."/>
            <person name="Aken B."/>
            <person name="Zhang G."/>
            <person name="Irie N."/>
        </authorList>
    </citation>
    <scope>NUCLEOTIDE SEQUENCE [LARGE SCALE GENOMIC DNA]</scope>
</reference>
<evidence type="ECO:0000313" key="10">
    <source>
        <dbReference type="EMBL" id="EMP38829.1"/>
    </source>
</evidence>
<evidence type="ECO:0000256" key="4">
    <source>
        <dbReference type="ARBA" id="ARBA00022690"/>
    </source>
</evidence>
<dbReference type="Proteomes" id="UP000031443">
    <property type="component" value="Unassembled WGS sequence"/>
</dbReference>
<evidence type="ECO:0000256" key="7">
    <source>
        <dbReference type="ARBA" id="ARBA00023180"/>
    </source>
</evidence>
<dbReference type="GO" id="GO:0030212">
    <property type="term" value="P:hyaluronan metabolic process"/>
    <property type="evidence" value="ECO:0007669"/>
    <property type="project" value="InterPro"/>
</dbReference>
<gene>
    <name evidence="10" type="ORF">UY3_03953</name>
</gene>
<dbReference type="InterPro" id="IPR010600">
    <property type="entry name" value="ITI_HC_C"/>
</dbReference>
<sequence>VAGDDKISIYSYKVQSTITSRLVDTMIQSKVENKAKHSQNVVFDVQIPKGAFIHNFTMNINGITFTSSIREKSAARQQYAQARAKGKAAGIVRSSALDMENFKAELNVPGGMKVQFEIHYQEVIRRKLGSYEYVISLQPGRLAKHLEVDVRIIEPQGLRYVRVPNSLGDHFAGITTISKGEKKAHVSFKPTVAQQRKCPTCSATAVDGNFVVAYDVHRETKAGELEIFNGYFIHYFAPDNLDPLPKNILFVIDVSGSMWGLKMKQTVEAMKTILGDLRPDDHFSIVDFNHNVRTWRDDLVAATAPQTEDAKKYIQEIHPNGGTNINEALLRAIFILKEASNLGMLDPNSVSMIILVSDGDPTVGKDLALGDMKGQLNGLKKHNQHMDTLQKFYNQVSTPLLKKVEFNYPRGSVSDVTQNSFDNYFGGSEIVVAGKVDSDNVQHLQSIITATSEASNLGMLDPNSVSMIILVSDGDPTVGELKLTKIQKNVKQNIPEDVSLFSLGIGFDVDYDFLERLAYENHGMAQRIFGNQETSSQMKKFYNQVSTPLLKKVEFNYPRGSVSDVTQNSFDNYFGGSEIVVAGKVDSDNVQHLQSIITATSSNAELVLETLADVEGLEDFLKKEPHADPKFTEKLWAYLTINQLLAERNLAPTAALKRNITRSILQMSLDHHIVTPFTAMLIENPERNERMLADSPQDPKRGCCPGTLGVVSNGLDQSIPPWAKPTATAERLLSALRAPTVSSDPRITAAPMSQRFGPTYSKAGIGNLWHTAHAASRIPHWPGMVNRGQWDLRSAESADAAVDNDPHFIIHLLKNQENICFNIDSEPGKILNLVSDPDSGIVINGQLTGAKKQENKKLSTYFGKIGFYFKNKGLKVEISTETIILKDGSYSTALSWSDTGSIIRKRLLVSVKKERTVTIAMDTEMSFMVLLHRVWKNHPVNVDFLGIYIPPTNRFSPSAHGLIGQFMSEPAVHIYNERPGRDPEKPEATMEVKGHKLTVTSGLQKDYRTDQVFGTNVHCWFVHNSGKGFIDGHYKDYLVPHLYSFLKNP</sequence>
<dbReference type="InterPro" id="IPR036465">
    <property type="entry name" value="vWFA_dom_sf"/>
</dbReference>
<keyword evidence="11" id="KW-1185">Reference proteome</keyword>
<dbReference type="PROSITE" id="PS51468">
    <property type="entry name" value="VIT"/>
    <property type="match status" value="1"/>
</dbReference>
<keyword evidence="6" id="KW-0722">Serine protease inhibitor</keyword>
<evidence type="ECO:0000259" key="8">
    <source>
        <dbReference type="PROSITE" id="PS50234"/>
    </source>
</evidence>
<organism evidence="10 11">
    <name type="scientific">Chelonia mydas</name>
    <name type="common">Green sea-turtle</name>
    <name type="synonym">Chelonia agassizi</name>
    <dbReference type="NCBI Taxonomy" id="8469"/>
    <lineage>
        <taxon>Eukaryota</taxon>
        <taxon>Metazoa</taxon>
        <taxon>Chordata</taxon>
        <taxon>Craniata</taxon>
        <taxon>Vertebrata</taxon>
        <taxon>Euteleostomi</taxon>
        <taxon>Archelosauria</taxon>
        <taxon>Testudinata</taxon>
        <taxon>Testudines</taxon>
        <taxon>Cryptodira</taxon>
        <taxon>Durocryptodira</taxon>
        <taxon>Americhelydia</taxon>
        <taxon>Chelonioidea</taxon>
        <taxon>Cheloniidae</taxon>
        <taxon>Chelonia</taxon>
    </lineage>
</organism>
<protein>
    <submittedName>
        <fullName evidence="10">Inter-alpha-trypsin inhibitor heavy chain H2</fullName>
    </submittedName>
</protein>
<proteinExistence type="inferred from homology"/>
<dbReference type="InterPro" id="IPR013694">
    <property type="entry name" value="VIT"/>
</dbReference>
<evidence type="ECO:0000256" key="1">
    <source>
        <dbReference type="ARBA" id="ARBA00004613"/>
    </source>
</evidence>
<dbReference type="STRING" id="8469.M7BNM6"/>
<dbReference type="Gene3D" id="3.40.50.410">
    <property type="entry name" value="von Willebrand factor, type A domain"/>
    <property type="match status" value="2"/>
</dbReference>
<dbReference type="PROSITE" id="PS50234">
    <property type="entry name" value="VWFA"/>
    <property type="match status" value="1"/>
</dbReference>
<dbReference type="eggNOG" id="ENOG502QPS2">
    <property type="taxonomic scope" value="Eukaryota"/>
</dbReference>
<keyword evidence="4" id="KW-0646">Protease inhibitor</keyword>
<feature type="domain" description="VIT" evidence="9">
    <location>
        <begin position="1"/>
        <end position="122"/>
    </location>
</feature>
<evidence type="ECO:0000259" key="9">
    <source>
        <dbReference type="PROSITE" id="PS51468"/>
    </source>
</evidence>
<dbReference type="InterPro" id="IPR050934">
    <property type="entry name" value="ITIH"/>
</dbReference>
<evidence type="ECO:0000256" key="5">
    <source>
        <dbReference type="ARBA" id="ARBA00022729"/>
    </source>
</evidence>
<dbReference type="SMART" id="SM00609">
    <property type="entry name" value="VIT"/>
    <property type="match status" value="1"/>
</dbReference>
<dbReference type="Pfam" id="PF08487">
    <property type="entry name" value="VIT"/>
    <property type="match status" value="1"/>
</dbReference>
<evidence type="ECO:0000256" key="3">
    <source>
        <dbReference type="ARBA" id="ARBA00022525"/>
    </source>
</evidence>
<keyword evidence="7" id="KW-0325">Glycoprotein</keyword>
<comment type="subcellular location">
    <subcellularLocation>
        <location evidence="1">Secreted</location>
    </subcellularLocation>
</comment>
<dbReference type="EMBL" id="KB518472">
    <property type="protein sequence ID" value="EMP38829.1"/>
    <property type="molecule type" value="Genomic_DNA"/>
</dbReference>
<accession>M7BNM6</accession>
<dbReference type="Pfam" id="PF06668">
    <property type="entry name" value="ITI_HC_C"/>
    <property type="match status" value="1"/>
</dbReference>
<feature type="domain" description="VWFA" evidence="8">
    <location>
        <begin position="247"/>
        <end position="545"/>
    </location>
</feature>
<evidence type="ECO:0000313" key="11">
    <source>
        <dbReference type="Proteomes" id="UP000031443"/>
    </source>
</evidence>
<dbReference type="InterPro" id="IPR002035">
    <property type="entry name" value="VWF_A"/>
</dbReference>
<dbReference type="GO" id="GO:0004867">
    <property type="term" value="F:serine-type endopeptidase inhibitor activity"/>
    <property type="evidence" value="ECO:0007669"/>
    <property type="project" value="UniProtKB-KW"/>
</dbReference>
<dbReference type="PANTHER" id="PTHR10338:SF14">
    <property type="entry name" value="INTER-ALPHA-TRYPSIN INHIBITOR HEAVY CHAIN H2"/>
    <property type="match status" value="1"/>
</dbReference>
<comment type="similarity">
    <text evidence="2">Belongs to the ITIH family.</text>
</comment>
<dbReference type="SMART" id="SM00327">
    <property type="entry name" value="VWA"/>
    <property type="match status" value="1"/>
</dbReference>
<dbReference type="Pfam" id="PF13768">
    <property type="entry name" value="VWA_3"/>
    <property type="match status" value="1"/>
</dbReference>
<keyword evidence="3" id="KW-0964">Secreted</keyword>
<evidence type="ECO:0000256" key="2">
    <source>
        <dbReference type="ARBA" id="ARBA00010158"/>
    </source>
</evidence>
<feature type="non-terminal residue" evidence="10">
    <location>
        <position position="1"/>
    </location>
</feature>
<name>M7BNM6_CHEMY</name>
<dbReference type="PANTHER" id="PTHR10338">
    <property type="entry name" value="INTER-ALPHA-TRYPSIN INHIBITOR HEAVY CHAIN FAMILY MEMBER"/>
    <property type="match status" value="1"/>
</dbReference>
<evidence type="ECO:0000256" key="6">
    <source>
        <dbReference type="ARBA" id="ARBA00022900"/>
    </source>
</evidence>
<dbReference type="AlphaFoldDB" id="M7BNM6"/>